<feature type="transmembrane region" description="Helical" evidence="7">
    <location>
        <begin position="254"/>
        <end position="277"/>
    </location>
</feature>
<keyword evidence="5 7" id="KW-1133">Transmembrane helix</keyword>
<evidence type="ECO:0000256" key="2">
    <source>
        <dbReference type="ARBA" id="ARBA00022448"/>
    </source>
</evidence>
<feature type="transmembrane region" description="Helical" evidence="7">
    <location>
        <begin position="205"/>
        <end position="234"/>
    </location>
</feature>
<accession>F5YHF2</accession>
<keyword evidence="10" id="KW-1185">Reference proteome</keyword>
<dbReference type="GO" id="GO:0055085">
    <property type="term" value="P:transmembrane transport"/>
    <property type="evidence" value="ECO:0007669"/>
    <property type="project" value="InterPro"/>
</dbReference>
<dbReference type="STRING" id="545694.TREPR_2430"/>
<protein>
    <submittedName>
        <fullName evidence="9">Glutathione transport system permease protein GsiD</fullName>
    </submittedName>
</protein>
<dbReference type="RefSeq" id="WP_015707777.1">
    <property type="nucleotide sequence ID" value="NC_015578.1"/>
</dbReference>
<dbReference type="GO" id="GO:0005886">
    <property type="term" value="C:plasma membrane"/>
    <property type="evidence" value="ECO:0007669"/>
    <property type="project" value="UniProtKB-SubCell"/>
</dbReference>
<dbReference type="CDD" id="cd06261">
    <property type="entry name" value="TM_PBP2"/>
    <property type="match status" value="1"/>
</dbReference>
<dbReference type="Proteomes" id="UP000009223">
    <property type="component" value="Chromosome"/>
</dbReference>
<evidence type="ECO:0000313" key="10">
    <source>
        <dbReference type="Proteomes" id="UP000009223"/>
    </source>
</evidence>
<dbReference type="SUPFAM" id="SSF161098">
    <property type="entry name" value="MetI-like"/>
    <property type="match status" value="1"/>
</dbReference>
<feature type="transmembrane region" description="Helical" evidence="7">
    <location>
        <begin position="136"/>
        <end position="161"/>
    </location>
</feature>
<dbReference type="AlphaFoldDB" id="F5YHF2"/>
<keyword evidence="4 7" id="KW-0812">Transmembrane</keyword>
<feature type="transmembrane region" description="Helical" evidence="7">
    <location>
        <begin position="92"/>
        <end position="116"/>
    </location>
</feature>
<keyword evidence="3" id="KW-1003">Cell membrane</keyword>
<dbReference type="PANTHER" id="PTHR43386">
    <property type="entry name" value="OLIGOPEPTIDE TRANSPORT SYSTEM PERMEASE PROTEIN APPC"/>
    <property type="match status" value="1"/>
</dbReference>
<sequence length="290" mass="31383">MGITLADIREAGLRRKKPLSPALRNTNIVIGGVIVLVMVFIALFPGLVASHDPLAYSADLMLRPPSAEHIFGTDHLGRDIFSRVIWGARIDLMMGVVAVITPFILGTLIGLLAGYYGGFMDSLMMRACDIFMAFPFTLIVIVVVTVTGPSITNLFIAMWLVSWMHYARLVRGEVLVAKNAEYIQAARVLGYTNIRLLLRHLLPNVISGCVVYAASDIVMCMLAGASMSFLGLGIQPPTPEWGAIIEGGRAYISNAWWIAAFPGLFLAVTGTGFSLIGDGLSDLLRTRGRA</sequence>
<name>F5YHF2_TREPZ</name>
<feature type="domain" description="ABC transmembrane type-1" evidence="8">
    <location>
        <begin position="88"/>
        <end position="277"/>
    </location>
</feature>
<dbReference type="PANTHER" id="PTHR43386:SF1">
    <property type="entry name" value="D,D-DIPEPTIDE TRANSPORT SYSTEM PERMEASE PROTEIN DDPC-RELATED"/>
    <property type="match status" value="1"/>
</dbReference>
<evidence type="ECO:0000256" key="5">
    <source>
        <dbReference type="ARBA" id="ARBA00022989"/>
    </source>
</evidence>
<gene>
    <name evidence="9" type="ordered locus">TREPR_2430</name>
</gene>
<keyword evidence="2 7" id="KW-0813">Transport</keyword>
<evidence type="ECO:0000256" key="3">
    <source>
        <dbReference type="ARBA" id="ARBA00022475"/>
    </source>
</evidence>
<reference evidence="10" key="1">
    <citation type="submission" date="2009-12" db="EMBL/GenBank/DDBJ databases">
        <title>Complete sequence of Treponema primitia strain ZAS-2.</title>
        <authorList>
            <person name="Tetu S.G."/>
            <person name="Matson E."/>
            <person name="Ren Q."/>
            <person name="Seshadri R."/>
            <person name="Elbourne L."/>
            <person name="Hassan K.A."/>
            <person name="Durkin A."/>
            <person name="Radune D."/>
            <person name="Mohamoud Y."/>
            <person name="Shay R."/>
            <person name="Jin S."/>
            <person name="Zhang X."/>
            <person name="Lucey K."/>
            <person name="Ballor N.R."/>
            <person name="Ottesen E."/>
            <person name="Rosenthal R."/>
            <person name="Allen A."/>
            <person name="Leadbetter J.R."/>
            <person name="Paulsen I.T."/>
        </authorList>
    </citation>
    <scope>NUCLEOTIDE SEQUENCE [LARGE SCALE GENOMIC DNA]</scope>
    <source>
        <strain evidence="10">ATCC BAA-887 / DSM 12427 / ZAS-2</strain>
    </source>
</reference>
<dbReference type="eggNOG" id="COG1173">
    <property type="taxonomic scope" value="Bacteria"/>
</dbReference>
<dbReference type="InterPro" id="IPR000515">
    <property type="entry name" value="MetI-like"/>
</dbReference>
<evidence type="ECO:0000256" key="7">
    <source>
        <dbReference type="RuleBase" id="RU363032"/>
    </source>
</evidence>
<dbReference type="InterPro" id="IPR050366">
    <property type="entry name" value="BP-dependent_transpt_permease"/>
</dbReference>
<comment type="subcellular location">
    <subcellularLocation>
        <location evidence="1 7">Cell membrane</location>
        <topology evidence="1 7">Multi-pass membrane protein</topology>
    </subcellularLocation>
</comment>
<dbReference type="HOGENOM" id="CLU_028518_1_1_12"/>
<dbReference type="InterPro" id="IPR035906">
    <property type="entry name" value="MetI-like_sf"/>
</dbReference>
<dbReference type="PROSITE" id="PS50928">
    <property type="entry name" value="ABC_TM1"/>
    <property type="match status" value="1"/>
</dbReference>
<dbReference type="Pfam" id="PF00528">
    <property type="entry name" value="BPD_transp_1"/>
    <property type="match status" value="1"/>
</dbReference>
<evidence type="ECO:0000256" key="6">
    <source>
        <dbReference type="ARBA" id="ARBA00023136"/>
    </source>
</evidence>
<dbReference type="EMBL" id="CP001843">
    <property type="protein sequence ID" value="AEF84597.1"/>
    <property type="molecule type" value="Genomic_DNA"/>
</dbReference>
<keyword evidence="6 7" id="KW-0472">Membrane</keyword>
<comment type="similarity">
    <text evidence="7">Belongs to the binding-protein-dependent transport system permease family.</text>
</comment>
<evidence type="ECO:0000256" key="1">
    <source>
        <dbReference type="ARBA" id="ARBA00004651"/>
    </source>
</evidence>
<evidence type="ECO:0000313" key="9">
    <source>
        <dbReference type="EMBL" id="AEF84597.1"/>
    </source>
</evidence>
<organism evidence="9 10">
    <name type="scientific">Treponema primitia (strain ATCC BAA-887 / DSM 12427 / ZAS-2)</name>
    <dbReference type="NCBI Taxonomy" id="545694"/>
    <lineage>
        <taxon>Bacteria</taxon>
        <taxon>Pseudomonadati</taxon>
        <taxon>Spirochaetota</taxon>
        <taxon>Spirochaetia</taxon>
        <taxon>Spirochaetales</taxon>
        <taxon>Treponemataceae</taxon>
        <taxon>Treponema</taxon>
    </lineage>
</organism>
<proteinExistence type="inferred from homology"/>
<dbReference type="OrthoDB" id="9783218at2"/>
<feature type="transmembrane region" description="Helical" evidence="7">
    <location>
        <begin position="28"/>
        <end position="48"/>
    </location>
</feature>
<reference evidence="9 10" key="2">
    <citation type="journal article" date="2011" name="ISME J.">
        <title>RNA-seq reveals cooperative metabolic interactions between two termite-gut spirochete species in co-culture.</title>
        <authorList>
            <person name="Rosenthal A.Z."/>
            <person name="Matson E.G."/>
            <person name="Eldar A."/>
            <person name="Leadbetter J.R."/>
        </authorList>
    </citation>
    <scope>NUCLEOTIDE SEQUENCE [LARGE SCALE GENOMIC DNA]</scope>
    <source>
        <strain evidence="10">ATCC BAA-887 / DSM 12427 / ZAS-2</strain>
    </source>
</reference>
<evidence type="ECO:0000259" key="8">
    <source>
        <dbReference type="PROSITE" id="PS50928"/>
    </source>
</evidence>
<evidence type="ECO:0000256" key="4">
    <source>
        <dbReference type="ARBA" id="ARBA00022692"/>
    </source>
</evidence>
<dbReference type="Gene3D" id="1.10.3720.10">
    <property type="entry name" value="MetI-like"/>
    <property type="match status" value="1"/>
</dbReference>
<dbReference type="KEGG" id="tpi:TREPR_2430"/>